<reference evidence="1 2" key="1">
    <citation type="submission" date="2006-03" db="EMBL/GenBank/DDBJ databases">
        <authorList>
            <person name="Pinhassi J."/>
            <person name="Pedros-Alio C."/>
            <person name="Ferriera S."/>
            <person name="Johnson J."/>
            <person name="Kravitz S."/>
            <person name="Halpern A."/>
            <person name="Remington K."/>
            <person name="Beeson K."/>
            <person name="Tran B."/>
            <person name="Rogers Y.-H."/>
            <person name="Friedman R."/>
            <person name="Venter J.C."/>
        </authorList>
    </citation>
    <scope>NUCLEOTIDE SEQUENCE [LARGE SCALE GENOMIC DNA]</scope>
    <source>
        <strain evidence="1 2">RED65</strain>
    </source>
</reference>
<dbReference type="STRING" id="207949.RED65_16391"/>
<accession>Q1N2H3</accession>
<evidence type="ECO:0000313" key="1">
    <source>
        <dbReference type="EMBL" id="EAT12434.1"/>
    </source>
</evidence>
<organism evidence="1 2">
    <name type="scientific">Bermanella marisrubri</name>
    <dbReference type="NCBI Taxonomy" id="207949"/>
    <lineage>
        <taxon>Bacteria</taxon>
        <taxon>Pseudomonadati</taxon>
        <taxon>Pseudomonadota</taxon>
        <taxon>Gammaproteobacteria</taxon>
        <taxon>Oceanospirillales</taxon>
        <taxon>Oceanospirillaceae</taxon>
        <taxon>Bermanella</taxon>
    </lineage>
</organism>
<sequence length="57" mass="6320">MLIRFGVRIKNGLLSLVCNYQASVLDALFSRAGRENNVYFGIIWVQNGTTSSMVAPK</sequence>
<gene>
    <name evidence="1" type="ORF">RED65_16391</name>
</gene>
<evidence type="ECO:0000313" key="2">
    <source>
        <dbReference type="Proteomes" id="UP000004263"/>
    </source>
</evidence>
<dbReference type="HOGENOM" id="CLU_2987407_0_0_6"/>
<name>Q1N2H3_9GAMM</name>
<keyword evidence="2" id="KW-1185">Reference proteome</keyword>
<dbReference type="AlphaFoldDB" id="Q1N2H3"/>
<proteinExistence type="predicted"/>
<protein>
    <submittedName>
        <fullName evidence="1">Uncharacterized protein</fullName>
    </submittedName>
</protein>
<dbReference type="Proteomes" id="UP000004263">
    <property type="component" value="Unassembled WGS sequence"/>
</dbReference>
<comment type="caution">
    <text evidence="1">The sequence shown here is derived from an EMBL/GenBank/DDBJ whole genome shotgun (WGS) entry which is preliminary data.</text>
</comment>
<dbReference type="EMBL" id="AAQH01000007">
    <property type="protein sequence ID" value="EAT12434.1"/>
    <property type="molecule type" value="Genomic_DNA"/>
</dbReference>